<reference evidence="2 3" key="1">
    <citation type="submission" date="2018-06" db="EMBL/GenBank/DDBJ databases">
        <authorList>
            <consortium name="Pathogen Informatics"/>
            <person name="Doyle S."/>
        </authorList>
    </citation>
    <scope>NUCLEOTIDE SEQUENCE [LARGE SCALE GENOMIC DNA]</scope>
    <source>
        <strain evidence="2 3">NCTC11388</strain>
    </source>
</reference>
<feature type="chain" id="PRO_5016772645" description="Outer membrane protein beta-barrel domain-containing protein" evidence="1">
    <location>
        <begin position="21"/>
        <end position="159"/>
    </location>
</feature>
<dbReference type="EMBL" id="UGYW01000002">
    <property type="protein sequence ID" value="SUJ16166.1"/>
    <property type="molecule type" value="Genomic_DNA"/>
</dbReference>
<name>A0A380CA27_SPHSI</name>
<organism evidence="2 3">
    <name type="scientific">Sphingobacterium spiritivorum</name>
    <name type="common">Flavobacterium spiritivorum</name>
    <dbReference type="NCBI Taxonomy" id="258"/>
    <lineage>
        <taxon>Bacteria</taxon>
        <taxon>Pseudomonadati</taxon>
        <taxon>Bacteroidota</taxon>
        <taxon>Sphingobacteriia</taxon>
        <taxon>Sphingobacteriales</taxon>
        <taxon>Sphingobacteriaceae</taxon>
        <taxon>Sphingobacterium</taxon>
    </lineage>
</organism>
<feature type="signal peptide" evidence="1">
    <location>
        <begin position="1"/>
        <end position="20"/>
    </location>
</feature>
<evidence type="ECO:0000313" key="2">
    <source>
        <dbReference type="EMBL" id="SUJ16166.1"/>
    </source>
</evidence>
<evidence type="ECO:0000256" key="1">
    <source>
        <dbReference type="SAM" id="SignalP"/>
    </source>
</evidence>
<gene>
    <name evidence="2" type="ORF">NCTC11388_02544</name>
</gene>
<proteinExistence type="predicted"/>
<evidence type="ECO:0008006" key="4">
    <source>
        <dbReference type="Google" id="ProtNLM"/>
    </source>
</evidence>
<sequence length="159" mass="17687">MKKIFLLLAVFAVILLPAKGQQELSASKGGSSWIWGPSVGYQYQKGNFLKVSGWGLFAPNDNQYMKIDAGANFTWMMDKTTVIPELGFTYYLSDKGVWPFLKGEITPYTVTPKVGVSLLSLVDIGVGYGFDMQTKDNFKPLKGFTTSISVNVPFNFFIR</sequence>
<dbReference type="Proteomes" id="UP000254893">
    <property type="component" value="Unassembled WGS sequence"/>
</dbReference>
<dbReference type="RefSeq" id="WP_115170376.1">
    <property type="nucleotide sequence ID" value="NZ_JBPFQC010000001.1"/>
</dbReference>
<protein>
    <recommendedName>
        <fullName evidence="4">Outer membrane protein beta-barrel domain-containing protein</fullName>
    </recommendedName>
</protein>
<keyword evidence="1" id="KW-0732">Signal</keyword>
<dbReference type="AlphaFoldDB" id="A0A380CA27"/>
<evidence type="ECO:0000313" key="3">
    <source>
        <dbReference type="Proteomes" id="UP000254893"/>
    </source>
</evidence>
<accession>A0A380CA27</accession>